<comment type="caution">
    <text evidence="1">The sequence shown here is derived from an EMBL/GenBank/DDBJ whole genome shotgun (WGS) entry which is preliminary data.</text>
</comment>
<gene>
    <name evidence="1" type="ORF">K3G42_017663</name>
</gene>
<dbReference type="Proteomes" id="UP000827872">
    <property type="component" value="Linkage Group LG04"/>
</dbReference>
<sequence length="77" mass="8517">MCGMGSCTLEITSKVQSLTHAVTDLNWGVQSSYSPFEDHHIARFVLGVVWIAGQFKPKWACSECLGPGEIDFEEALR</sequence>
<protein>
    <submittedName>
        <fullName evidence="1">Uncharacterized protein</fullName>
    </submittedName>
</protein>
<evidence type="ECO:0000313" key="2">
    <source>
        <dbReference type="Proteomes" id="UP000827872"/>
    </source>
</evidence>
<dbReference type="EMBL" id="CM037617">
    <property type="protein sequence ID" value="KAH8004725.1"/>
    <property type="molecule type" value="Genomic_DNA"/>
</dbReference>
<reference evidence="1" key="1">
    <citation type="submission" date="2021-08" db="EMBL/GenBank/DDBJ databases">
        <title>The first chromosome-level gecko genome reveals the dynamic sex chromosomes of Neotropical dwarf geckos (Sphaerodactylidae: Sphaerodactylus).</title>
        <authorList>
            <person name="Pinto B.J."/>
            <person name="Keating S.E."/>
            <person name="Gamble T."/>
        </authorList>
    </citation>
    <scope>NUCLEOTIDE SEQUENCE</scope>
    <source>
        <strain evidence="1">TG3544</strain>
    </source>
</reference>
<name>A0ACB8FGQ8_9SAUR</name>
<proteinExistence type="predicted"/>
<evidence type="ECO:0000313" key="1">
    <source>
        <dbReference type="EMBL" id="KAH8004725.1"/>
    </source>
</evidence>
<organism evidence="1 2">
    <name type="scientific">Sphaerodactylus townsendi</name>
    <dbReference type="NCBI Taxonomy" id="933632"/>
    <lineage>
        <taxon>Eukaryota</taxon>
        <taxon>Metazoa</taxon>
        <taxon>Chordata</taxon>
        <taxon>Craniata</taxon>
        <taxon>Vertebrata</taxon>
        <taxon>Euteleostomi</taxon>
        <taxon>Lepidosauria</taxon>
        <taxon>Squamata</taxon>
        <taxon>Bifurcata</taxon>
        <taxon>Gekkota</taxon>
        <taxon>Sphaerodactylidae</taxon>
        <taxon>Sphaerodactylus</taxon>
    </lineage>
</organism>
<accession>A0ACB8FGQ8</accession>
<keyword evidence="2" id="KW-1185">Reference proteome</keyword>